<dbReference type="GO" id="GO:0006265">
    <property type="term" value="P:DNA topological change"/>
    <property type="evidence" value="ECO:0007669"/>
    <property type="project" value="UniProtKB-UniRule"/>
</dbReference>
<dbReference type="InterPro" id="IPR013760">
    <property type="entry name" value="Topo_IIA-like_dom_sf"/>
</dbReference>
<sequence length="831" mass="90077">MSRASTTKTSAKTAAKKAGGTTRGTRVGGPPRKGGNGDGENGHAPPPEDATTLSAEARTRYLNYALSVITSRALPDVRDGLKPVQRRILLTMRRDLGLTPDARYRKSAKIVGDVMGNYHPHGDSAIYDAMVRLAQSWVMRLPLVDGQGNFGSPDGDGAAAYRYTEAKLRPAAIELLSELDKRTVAWRPNYDGSRSEPVVLPARLPHLLINGAQGIAVGMATSIPPHNPSEVIDACIAQIDAGKGVLPTKTLLKYIKGPDFPTGGQIVASRSELTNVYETGSGTLKLRGEWKLEERKGGTQAIILTSLPYGVVRGSLVERIAEIIVGRKLAALTDVRDESTGEVRVVLEMKKGTDPNLVMAYLYKNTSLQTTVGINLTCLVPGAPPITVHGADDGEALPPEENMPAVPERLSLGQMIRHFLDFRMLTVERRLRYDLALLRRRIHILEGFAIVFDALDETIRIIRKSDGKADAAKKLIARFGLSEEQVDAILELKLYRLAKLEILVIREELEQKQKEAKALEVILKSEAKRWALIKGELVEIKQLYGDKRRAKIAGATDEQEYSAEDFIVAEDANVILSTQGWIKRLREVKDLATTRVREGDSVLAATAGSTKSVVAFFSSLGACYVMRMNDVPATTGYGDPVQKFFKMEDGERIIAMMSFDPRVLEVPPPVEGGEPQAPFAVAVTKQGLSFRFSLSAHREPSTRAGRKYGKLNANDEIVMVSVTSGDRDGVLVVTSDGHALGVPVKDLALLSGVGKGSMLIKIDDDVRVLGAIVALAPNDSIVAESPKGKETSITYKSVLGKRAQAGTAIVRRDGFARVVPPAPTVPPLEVN</sequence>
<feature type="active site" description="O-(5'-phospho-DNA)-tyrosine intermediate" evidence="6">
    <location>
        <position position="163"/>
    </location>
</feature>
<dbReference type="KEGG" id="llu:AKJ09_03550"/>
<dbReference type="STRING" id="1391654.AKJ09_03550"/>
<dbReference type="EMBL" id="CP012333">
    <property type="protein sequence ID" value="AKU96886.1"/>
    <property type="molecule type" value="Genomic_DNA"/>
</dbReference>
<feature type="compositionally biased region" description="Low complexity" evidence="8">
    <location>
        <begin position="1"/>
        <end position="30"/>
    </location>
</feature>
<dbReference type="Gene3D" id="3.90.199.10">
    <property type="entry name" value="Topoisomerase II, domain 5"/>
    <property type="match status" value="1"/>
</dbReference>
<dbReference type="SUPFAM" id="SSF101904">
    <property type="entry name" value="GyrA/ParC C-terminal domain-like"/>
    <property type="match status" value="1"/>
</dbReference>
<evidence type="ECO:0000256" key="4">
    <source>
        <dbReference type="ARBA" id="ARBA00023125"/>
    </source>
</evidence>
<dbReference type="SUPFAM" id="SSF56719">
    <property type="entry name" value="Type II DNA topoisomerase"/>
    <property type="match status" value="1"/>
</dbReference>
<dbReference type="SMART" id="SM00434">
    <property type="entry name" value="TOP4c"/>
    <property type="match status" value="1"/>
</dbReference>
<protein>
    <submittedName>
        <fullName evidence="10">Topoisomerase IV subunit A</fullName>
    </submittedName>
</protein>
<dbReference type="PANTHER" id="PTHR43493:SF5">
    <property type="entry name" value="DNA GYRASE SUBUNIT A, CHLOROPLASTIC_MITOCHONDRIAL"/>
    <property type="match status" value="1"/>
</dbReference>
<keyword evidence="4 6" id="KW-0238">DNA-binding</keyword>
<comment type="similarity">
    <text evidence="2">Belongs to the type II topoisomerase GyrA/ParC subunit family.</text>
</comment>
<dbReference type="InterPro" id="IPR002205">
    <property type="entry name" value="Topo_IIA_dom_A"/>
</dbReference>
<dbReference type="PROSITE" id="PS52040">
    <property type="entry name" value="TOPO_IIA"/>
    <property type="match status" value="1"/>
</dbReference>
<feature type="domain" description="Topo IIA-type catalytic" evidence="9">
    <location>
        <begin position="74"/>
        <end position="566"/>
    </location>
</feature>
<dbReference type="Proteomes" id="UP000064967">
    <property type="component" value="Chromosome"/>
</dbReference>
<evidence type="ECO:0000256" key="5">
    <source>
        <dbReference type="ARBA" id="ARBA00023235"/>
    </source>
</evidence>
<dbReference type="Gene3D" id="3.30.1360.40">
    <property type="match status" value="1"/>
</dbReference>
<keyword evidence="5 6" id="KW-0413">Isomerase</keyword>
<feature type="region of interest" description="Disordered" evidence="8">
    <location>
        <begin position="1"/>
        <end position="50"/>
    </location>
</feature>
<evidence type="ECO:0000313" key="11">
    <source>
        <dbReference type="Proteomes" id="UP000064967"/>
    </source>
</evidence>
<organism evidence="10 11">
    <name type="scientific">Labilithrix luteola</name>
    <dbReference type="NCBI Taxonomy" id="1391654"/>
    <lineage>
        <taxon>Bacteria</taxon>
        <taxon>Pseudomonadati</taxon>
        <taxon>Myxococcota</taxon>
        <taxon>Polyangia</taxon>
        <taxon>Polyangiales</taxon>
        <taxon>Labilitrichaceae</taxon>
        <taxon>Labilithrix</taxon>
    </lineage>
</organism>
<evidence type="ECO:0000256" key="2">
    <source>
        <dbReference type="ARBA" id="ARBA00008263"/>
    </source>
</evidence>
<dbReference type="Gene3D" id="1.10.268.10">
    <property type="entry name" value="Topoisomerase, domain 3"/>
    <property type="match status" value="1"/>
</dbReference>
<dbReference type="GO" id="GO:0003677">
    <property type="term" value="F:DNA binding"/>
    <property type="evidence" value="ECO:0007669"/>
    <property type="project" value="UniProtKB-UniRule"/>
</dbReference>
<keyword evidence="3 6" id="KW-0799">Topoisomerase</keyword>
<dbReference type="GO" id="GO:0003918">
    <property type="term" value="F:DNA topoisomerase type II (double strand cut, ATP-hydrolyzing) activity"/>
    <property type="evidence" value="ECO:0007669"/>
    <property type="project" value="UniProtKB-EC"/>
</dbReference>
<dbReference type="RefSeq" id="WP_146648109.1">
    <property type="nucleotide sequence ID" value="NZ_CP012333.1"/>
</dbReference>
<dbReference type="InterPro" id="IPR050220">
    <property type="entry name" value="Type_II_DNA_Topoisomerases"/>
</dbReference>
<dbReference type="Gene3D" id="2.120.10.90">
    <property type="entry name" value="DNA gyrase/topoisomerase IV, subunit A, C-terminal"/>
    <property type="match status" value="1"/>
</dbReference>
<dbReference type="InterPro" id="IPR035516">
    <property type="entry name" value="Gyrase/topoIV_suA_C"/>
</dbReference>
<reference evidence="10 11" key="1">
    <citation type="submission" date="2015-08" db="EMBL/GenBank/DDBJ databases">
        <authorList>
            <person name="Babu N.S."/>
            <person name="Beckwith C.J."/>
            <person name="Beseler K.G."/>
            <person name="Brison A."/>
            <person name="Carone J.V."/>
            <person name="Caskin T.P."/>
            <person name="Diamond M."/>
            <person name="Durham M.E."/>
            <person name="Foxe J.M."/>
            <person name="Go M."/>
            <person name="Henderson B.A."/>
            <person name="Jones I.B."/>
            <person name="McGettigan J.A."/>
            <person name="Micheletti S.J."/>
            <person name="Nasrallah M.E."/>
            <person name="Ortiz D."/>
            <person name="Piller C.R."/>
            <person name="Privatt S.R."/>
            <person name="Schneider S.L."/>
            <person name="Sharp S."/>
            <person name="Smith T.C."/>
            <person name="Stanton J.D."/>
            <person name="Ullery H.E."/>
            <person name="Wilson R.J."/>
            <person name="Serrano M.G."/>
            <person name="Buck G."/>
            <person name="Lee V."/>
            <person name="Wang Y."/>
            <person name="Carvalho R."/>
            <person name="Voegtly L."/>
            <person name="Shi R."/>
            <person name="Duckworth R."/>
            <person name="Johnson A."/>
            <person name="Loviza R."/>
            <person name="Walstead R."/>
            <person name="Shah Z."/>
            <person name="Kiflezghi M."/>
            <person name="Wade K."/>
            <person name="Ball S.L."/>
            <person name="Bradley K.W."/>
            <person name="Asai D.J."/>
            <person name="Bowman C.A."/>
            <person name="Russell D.A."/>
            <person name="Pope W.H."/>
            <person name="Jacobs-Sera D."/>
            <person name="Hendrix R.W."/>
            <person name="Hatfull G.F."/>
        </authorList>
    </citation>
    <scope>NUCLEOTIDE SEQUENCE [LARGE SCALE GENOMIC DNA]</scope>
    <source>
        <strain evidence="10 11">DSM 27648</strain>
    </source>
</reference>
<dbReference type="PATRIC" id="fig|1391654.3.peg.3594"/>
<keyword evidence="11" id="KW-1185">Reference proteome</keyword>
<evidence type="ECO:0000313" key="10">
    <source>
        <dbReference type="EMBL" id="AKU96886.1"/>
    </source>
</evidence>
<feature type="coiled-coil region" evidence="7">
    <location>
        <begin position="495"/>
        <end position="529"/>
    </location>
</feature>
<dbReference type="GO" id="GO:0005524">
    <property type="term" value="F:ATP binding"/>
    <property type="evidence" value="ECO:0007669"/>
    <property type="project" value="InterPro"/>
</dbReference>
<dbReference type="InterPro" id="IPR013757">
    <property type="entry name" value="Topo_IIA_A_a_sf"/>
</dbReference>
<proteinExistence type="inferred from homology"/>
<dbReference type="GO" id="GO:0005737">
    <property type="term" value="C:cytoplasm"/>
    <property type="evidence" value="ECO:0007669"/>
    <property type="project" value="TreeGrafter"/>
</dbReference>
<dbReference type="OrthoDB" id="9806486at2"/>
<name>A0A0K1PU44_9BACT</name>
<dbReference type="Pfam" id="PF00521">
    <property type="entry name" value="DNA_topoisoIV"/>
    <property type="match status" value="2"/>
</dbReference>
<evidence type="ECO:0000259" key="9">
    <source>
        <dbReference type="PROSITE" id="PS52040"/>
    </source>
</evidence>
<dbReference type="GO" id="GO:0009330">
    <property type="term" value="C:DNA topoisomerase type II (double strand cut, ATP-hydrolyzing) complex"/>
    <property type="evidence" value="ECO:0007669"/>
    <property type="project" value="TreeGrafter"/>
</dbReference>
<dbReference type="AlphaFoldDB" id="A0A0K1PU44"/>
<evidence type="ECO:0000256" key="1">
    <source>
        <dbReference type="ARBA" id="ARBA00000185"/>
    </source>
</evidence>
<comment type="catalytic activity">
    <reaction evidence="1 6">
        <text>ATP-dependent breakage, passage and rejoining of double-stranded DNA.</text>
        <dbReference type="EC" id="5.6.2.2"/>
    </reaction>
</comment>
<evidence type="ECO:0000256" key="6">
    <source>
        <dbReference type="PROSITE-ProRule" id="PRU01384"/>
    </source>
</evidence>
<dbReference type="InterPro" id="IPR013758">
    <property type="entry name" value="Topo_IIA_A/C_ab"/>
</dbReference>
<keyword evidence="7" id="KW-0175">Coiled coil</keyword>
<dbReference type="PANTHER" id="PTHR43493">
    <property type="entry name" value="DNA GYRASE/TOPOISOMERASE SUBUNIT A"/>
    <property type="match status" value="1"/>
</dbReference>
<accession>A0A0K1PU44</accession>
<evidence type="ECO:0000256" key="8">
    <source>
        <dbReference type="SAM" id="MobiDB-lite"/>
    </source>
</evidence>
<evidence type="ECO:0000256" key="7">
    <source>
        <dbReference type="SAM" id="Coils"/>
    </source>
</evidence>
<evidence type="ECO:0000256" key="3">
    <source>
        <dbReference type="ARBA" id="ARBA00023029"/>
    </source>
</evidence>
<dbReference type="CDD" id="cd00187">
    <property type="entry name" value="TOP4c"/>
    <property type="match status" value="1"/>
</dbReference>
<gene>
    <name evidence="10" type="ORF">AKJ09_03550</name>
</gene>